<dbReference type="InterPro" id="IPR025048">
    <property type="entry name" value="DUF3987"/>
</dbReference>
<organism evidence="2 3">
    <name type="scientific">Rapidithrix thailandica</name>
    <dbReference type="NCBI Taxonomy" id="413964"/>
    <lineage>
        <taxon>Bacteria</taxon>
        <taxon>Pseudomonadati</taxon>
        <taxon>Bacteroidota</taxon>
        <taxon>Cytophagia</taxon>
        <taxon>Cytophagales</taxon>
        <taxon>Flammeovirgaceae</taxon>
        <taxon>Rapidithrix</taxon>
    </lineage>
</organism>
<gene>
    <name evidence="2" type="ORF">AAG747_07815</name>
</gene>
<feature type="coiled-coil region" evidence="1">
    <location>
        <begin position="126"/>
        <end position="186"/>
    </location>
</feature>
<reference evidence="2 3" key="1">
    <citation type="submission" date="2024-04" db="EMBL/GenBank/DDBJ databases">
        <title>Novel genus in family Flammeovirgaceae.</title>
        <authorList>
            <person name="Nguyen T.H."/>
            <person name="Vuong T.Q."/>
            <person name="Le H."/>
            <person name="Kim S.-G."/>
        </authorList>
    </citation>
    <scope>NUCLEOTIDE SEQUENCE [LARGE SCALE GENOMIC DNA]</scope>
    <source>
        <strain evidence="2 3">JCM 23209</strain>
    </source>
</reference>
<evidence type="ECO:0000256" key="1">
    <source>
        <dbReference type="SAM" id="Coils"/>
    </source>
</evidence>
<dbReference type="EMBL" id="JBDKWZ010000004">
    <property type="protein sequence ID" value="MEN7547810.1"/>
    <property type="molecule type" value="Genomic_DNA"/>
</dbReference>
<accession>A0AAW9RXT2</accession>
<keyword evidence="1" id="KW-0175">Coiled coil</keyword>
<dbReference type="AlphaFoldDB" id="A0AAW9RXT2"/>
<sequence length="511" mass="59631">MTNSETTPNAMPSFDEFFEEYNEQEVNLEAYTVEEDKKQNPFNSSFPVNVFPETVRNILLHYVEYRKEIPDMLGSAILGAVSAAVGKTYKAKTDRSPVILALWQCLIDESGQGKSSAMNFAYKPIHKRNMRAYNEYLKEKEKLEEEQMKNKFDMLAASKTRDSNEMEQLKNENFELEKRLQKLKRRTYIIDDITFETLGKAMDSNERGICLFTDELVTWFAGFGSYNKNGGAKEEAAWLKIYDGAPVNIERQNKSYYNPTPFVPIKGAMVPNSLHELARGNRKNSGFIYRMLFCFPPGDRPFVPDREKEPLQREFVEAYENLIERLYALEFDKDEEGNPESHVLAFDKRAMEIYYEWDDKKVDFINSLRDPQKSSFYKSVHSRMKMHYIRLAGVMECLRAACHESSLEYVTYPSSYAAAQLCEYYEEQILKVFNFINSSPYKDQSGHFRVNWRKVFGGKNQLEAREIKQTLKREYKMSERSAANYLTNARKTGVLRYGGRIDRKSVYILNQ</sequence>
<comment type="caution">
    <text evidence="2">The sequence shown here is derived from an EMBL/GenBank/DDBJ whole genome shotgun (WGS) entry which is preliminary data.</text>
</comment>
<evidence type="ECO:0000313" key="2">
    <source>
        <dbReference type="EMBL" id="MEN7547810.1"/>
    </source>
</evidence>
<proteinExistence type="predicted"/>
<protein>
    <submittedName>
        <fullName evidence="2">DUF3987 domain-containing protein</fullName>
    </submittedName>
</protein>
<keyword evidence="3" id="KW-1185">Reference proteome</keyword>
<dbReference type="Proteomes" id="UP001403385">
    <property type="component" value="Unassembled WGS sequence"/>
</dbReference>
<dbReference type="RefSeq" id="WP_346820598.1">
    <property type="nucleotide sequence ID" value="NZ_JBDKWZ010000004.1"/>
</dbReference>
<dbReference type="Pfam" id="PF13148">
    <property type="entry name" value="DUF3987"/>
    <property type="match status" value="1"/>
</dbReference>
<evidence type="ECO:0000313" key="3">
    <source>
        <dbReference type="Proteomes" id="UP001403385"/>
    </source>
</evidence>
<name>A0AAW9RXT2_9BACT</name>